<keyword evidence="6" id="KW-0472">Membrane</keyword>
<keyword evidence="10" id="KW-1185">Reference proteome</keyword>
<dbReference type="Pfam" id="PF02321">
    <property type="entry name" value="OEP"/>
    <property type="match status" value="2"/>
</dbReference>
<dbReference type="OrthoDB" id="9771205at2"/>
<comment type="caution">
    <text evidence="9">The sequence shown here is derived from an EMBL/GenBank/DDBJ whole genome shotgun (WGS) entry which is preliminary data.</text>
</comment>
<feature type="chain" id="PRO_5004750938" evidence="8">
    <location>
        <begin position="22"/>
        <end position="435"/>
    </location>
</feature>
<gene>
    <name evidence="9" type="ORF">FLJC2902T_07910</name>
</gene>
<accession>V6ST85</accession>
<comment type="similarity">
    <text evidence="2">Belongs to the outer membrane factor (OMF) (TC 1.B.17) family.</text>
</comment>
<keyword evidence="3" id="KW-0813">Transport</keyword>
<evidence type="ECO:0000256" key="3">
    <source>
        <dbReference type="ARBA" id="ARBA00022448"/>
    </source>
</evidence>
<name>V6ST85_9FLAO</name>
<dbReference type="STRING" id="1341181.FLJC2902T_07910"/>
<keyword evidence="5" id="KW-0812">Transmembrane</keyword>
<dbReference type="GO" id="GO:0015288">
    <property type="term" value="F:porin activity"/>
    <property type="evidence" value="ECO:0007669"/>
    <property type="project" value="TreeGrafter"/>
</dbReference>
<reference evidence="9 10" key="1">
    <citation type="submission" date="2013-08" db="EMBL/GenBank/DDBJ databases">
        <title>Flavobacterium limnosediminis JC2902 genome sequencing.</title>
        <authorList>
            <person name="Lee K."/>
            <person name="Yi H."/>
            <person name="Park S."/>
            <person name="Chun J."/>
        </authorList>
    </citation>
    <scope>NUCLEOTIDE SEQUENCE [LARGE SCALE GENOMIC DNA]</scope>
    <source>
        <strain evidence="9 10">JC2902</strain>
    </source>
</reference>
<keyword evidence="4" id="KW-1134">Transmembrane beta strand</keyword>
<sequence>MLNKVLFQTVLWLTVVFAGNAQEVLTVDAAVQIALKNNYDIKIASNELEVSRENKSLANAGMLPRVDATLNQNNNIQNTKQTQATGEVRELDNAKNNSLAYGVNLGWTVFDGLKMFARYDQLTTLEMQGEVQLKMTILTRVSDVMTTYYDLVKQQQLIKALDTTIVISRQRLKIAENRFTIGKASKLEVLNAEVDLNQDLSNLLLLKQFYQNSKISLNELLARDMTIDFNVVEEVSIDDKLQLTDLQTLVDQQNPQLQLALINKRVAELDMKQVRAERYPTVRLSSGYNFNRSESSLGFVSQSSGNGFNYGVSATVNVFNGFLQNKNEKIAKLQVENSSLFAEQQKQTVNSQLHSTYQTYLTNVELAKLEEHNEVIAKKNLDITLEKFKIGSIPTIEFRNAQENYINVKARNSSAKFQAKISEVMLHEIAGNIKF</sequence>
<dbReference type="AlphaFoldDB" id="V6ST85"/>
<evidence type="ECO:0000256" key="2">
    <source>
        <dbReference type="ARBA" id="ARBA00007613"/>
    </source>
</evidence>
<dbReference type="GO" id="GO:0015562">
    <property type="term" value="F:efflux transmembrane transporter activity"/>
    <property type="evidence" value="ECO:0007669"/>
    <property type="project" value="InterPro"/>
</dbReference>
<dbReference type="GO" id="GO:0009279">
    <property type="term" value="C:cell outer membrane"/>
    <property type="evidence" value="ECO:0007669"/>
    <property type="project" value="UniProtKB-SubCell"/>
</dbReference>
<dbReference type="InterPro" id="IPR051906">
    <property type="entry name" value="TolC-like"/>
</dbReference>
<dbReference type="eggNOG" id="COG1538">
    <property type="taxonomic scope" value="Bacteria"/>
</dbReference>
<evidence type="ECO:0000256" key="7">
    <source>
        <dbReference type="ARBA" id="ARBA00023237"/>
    </source>
</evidence>
<dbReference type="PANTHER" id="PTHR30026:SF20">
    <property type="entry name" value="OUTER MEMBRANE PROTEIN TOLC"/>
    <property type="match status" value="1"/>
</dbReference>
<dbReference type="SUPFAM" id="SSF56954">
    <property type="entry name" value="Outer membrane efflux proteins (OEP)"/>
    <property type="match status" value="1"/>
</dbReference>
<dbReference type="Proteomes" id="UP000018004">
    <property type="component" value="Unassembled WGS sequence"/>
</dbReference>
<evidence type="ECO:0000256" key="8">
    <source>
        <dbReference type="SAM" id="SignalP"/>
    </source>
</evidence>
<proteinExistence type="inferred from homology"/>
<evidence type="ECO:0000256" key="6">
    <source>
        <dbReference type="ARBA" id="ARBA00023136"/>
    </source>
</evidence>
<keyword evidence="8" id="KW-0732">Signal</keyword>
<evidence type="ECO:0000256" key="1">
    <source>
        <dbReference type="ARBA" id="ARBA00004442"/>
    </source>
</evidence>
<evidence type="ECO:0000256" key="4">
    <source>
        <dbReference type="ARBA" id="ARBA00022452"/>
    </source>
</evidence>
<dbReference type="EMBL" id="AVGG01000002">
    <property type="protein sequence ID" value="ESU29392.1"/>
    <property type="molecule type" value="Genomic_DNA"/>
</dbReference>
<keyword evidence="7" id="KW-0998">Cell outer membrane</keyword>
<dbReference type="GO" id="GO:1990281">
    <property type="term" value="C:efflux pump complex"/>
    <property type="evidence" value="ECO:0007669"/>
    <property type="project" value="TreeGrafter"/>
</dbReference>
<evidence type="ECO:0000256" key="5">
    <source>
        <dbReference type="ARBA" id="ARBA00022692"/>
    </source>
</evidence>
<evidence type="ECO:0000313" key="10">
    <source>
        <dbReference type="Proteomes" id="UP000018004"/>
    </source>
</evidence>
<dbReference type="PATRIC" id="fig|1341181.4.peg.785"/>
<comment type="subcellular location">
    <subcellularLocation>
        <location evidence="1">Cell outer membrane</location>
    </subcellularLocation>
</comment>
<dbReference type="Gene3D" id="1.20.1600.10">
    <property type="entry name" value="Outer membrane efflux proteins (OEP)"/>
    <property type="match status" value="1"/>
</dbReference>
<feature type="signal peptide" evidence="8">
    <location>
        <begin position="1"/>
        <end position="21"/>
    </location>
</feature>
<protein>
    <submittedName>
        <fullName evidence="9">Outer membrane efflux protein</fullName>
    </submittedName>
</protein>
<dbReference type="PANTHER" id="PTHR30026">
    <property type="entry name" value="OUTER MEMBRANE PROTEIN TOLC"/>
    <property type="match status" value="1"/>
</dbReference>
<dbReference type="InterPro" id="IPR003423">
    <property type="entry name" value="OMP_efflux"/>
</dbReference>
<evidence type="ECO:0000313" key="9">
    <source>
        <dbReference type="EMBL" id="ESU29392.1"/>
    </source>
</evidence>
<organism evidence="9 10">
    <name type="scientific">Flavobacterium limnosediminis JC2902</name>
    <dbReference type="NCBI Taxonomy" id="1341181"/>
    <lineage>
        <taxon>Bacteria</taxon>
        <taxon>Pseudomonadati</taxon>
        <taxon>Bacteroidota</taxon>
        <taxon>Flavobacteriia</taxon>
        <taxon>Flavobacteriales</taxon>
        <taxon>Flavobacteriaceae</taxon>
        <taxon>Flavobacterium</taxon>
    </lineage>
</organism>